<comment type="caution">
    <text evidence="7">The sequence shown here is derived from an EMBL/GenBank/DDBJ whole genome shotgun (WGS) entry which is preliminary data.</text>
</comment>
<dbReference type="GO" id="GO:0008171">
    <property type="term" value="F:O-methyltransferase activity"/>
    <property type="evidence" value="ECO:0007669"/>
    <property type="project" value="InterPro"/>
</dbReference>
<dbReference type="PANTHER" id="PTHR43836">
    <property type="entry name" value="CATECHOL O-METHYLTRANSFERASE 1-RELATED"/>
    <property type="match status" value="1"/>
</dbReference>
<dbReference type="EMBL" id="JAPVEA010000002">
    <property type="protein sequence ID" value="KAJ5459766.1"/>
    <property type="molecule type" value="Genomic_DNA"/>
</dbReference>
<dbReference type="EC" id="2.1.1.6" evidence="1"/>
<accession>A0AAD6CAL9</accession>
<proteinExistence type="inferred from homology"/>
<keyword evidence="5" id="KW-0128">Catecholamine metabolism</keyword>
<organism evidence="7 8">
    <name type="scientific">Penicillium daleae</name>
    <dbReference type="NCBI Taxonomy" id="63821"/>
    <lineage>
        <taxon>Eukaryota</taxon>
        <taxon>Fungi</taxon>
        <taxon>Dikarya</taxon>
        <taxon>Ascomycota</taxon>
        <taxon>Pezizomycotina</taxon>
        <taxon>Eurotiomycetes</taxon>
        <taxon>Eurotiomycetidae</taxon>
        <taxon>Eurotiales</taxon>
        <taxon>Aspergillaceae</taxon>
        <taxon>Penicillium</taxon>
    </lineage>
</organism>
<dbReference type="Gene3D" id="3.40.50.150">
    <property type="entry name" value="Vaccinia Virus protein VP39"/>
    <property type="match status" value="1"/>
</dbReference>
<dbReference type="GeneID" id="81594944"/>
<dbReference type="InterPro" id="IPR029063">
    <property type="entry name" value="SAM-dependent_MTases_sf"/>
</dbReference>
<dbReference type="InterPro" id="IPR002935">
    <property type="entry name" value="SAM_O-MeTrfase"/>
</dbReference>
<name>A0AAD6CAL9_9EURO</name>
<keyword evidence="3" id="KW-0808">Transferase</keyword>
<dbReference type="RefSeq" id="XP_056768808.1">
    <property type="nucleotide sequence ID" value="XM_056904701.1"/>
</dbReference>
<evidence type="ECO:0000256" key="1">
    <source>
        <dbReference type="ARBA" id="ARBA00012880"/>
    </source>
</evidence>
<dbReference type="Pfam" id="PF13578">
    <property type="entry name" value="Methyltransf_24"/>
    <property type="match status" value="1"/>
</dbReference>
<dbReference type="GO" id="GO:0032259">
    <property type="term" value="P:methylation"/>
    <property type="evidence" value="ECO:0007669"/>
    <property type="project" value="UniProtKB-KW"/>
</dbReference>
<keyword evidence="8" id="KW-1185">Reference proteome</keyword>
<dbReference type="Proteomes" id="UP001213681">
    <property type="component" value="Unassembled WGS sequence"/>
</dbReference>
<dbReference type="AlphaFoldDB" id="A0AAD6CAL9"/>
<evidence type="ECO:0000256" key="5">
    <source>
        <dbReference type="ARBA" id="ARBA00022939"/>
    </source>
</evidence>
<dbReference type="PANTHER" id="PTHR43836:SF2">
    <property type="entry name" value="CATECHOL O-METHYLTRANSFERASE 1-RELATED"/>
    <property type="match status" value="1"/>
</dbReference>
<evidence type="ECO:0000256" key="6">
    <source>
        <dbReference type="ARBA" id="ARBA00023453"/>
    </source>
</evidence>
<keyword evidence="4" id="KW-0949">S-adenosyl-L-methionine</keyword>
<gene>
    <name evidence="7" type="ORF">N7458_001318</name>
</gene>
<keyword evidence="2" id="KW-0489">Methyltransferase</keyword>
<evidence type="ECO:0000256" key="3">
    <source>
        <dbReference type="ARBA" id="ARBA00022679"/>
    </source>
</evidence>
<protein>
    <recommendedName>
        <fullName evidence="1">catechol O-methyltransferase</fullName>
        <ecNumber evidence="1">2.1.1.6</ecNumber>
    </recommendedName>
</protein>
<dbReference type="PROSITE" id="PS51682">
    <property type="entry name" value="SAM_OMT_I"/>
    <property type="match status" value="1"/>
</dbReference>
<evidence type="ECO:0000256" key="4">
    <source>
        <dbReference type="ARBA" id="ARBA00022691"/>
    </source>
</evidence>
<evidence type="ECO:0000256" key="2">
    <source>
        <dbReference type="ARBA" id="ARBA00022603"/>
    </source>
</evidence>
<evidence type="ECO:0000313" key="8">
    <source>
        <dbReference type="Proteomes" id="UP001213681"/>
    </source>
</evidence>
<reference evidence="7" key="1">
    <citation type="submission" date="2022-12" db="EMBL/GenBank/DDBJ databases">
        <authorList>
            <person name="Petersen C."/>
        </authorList>
    </citation>
    <scope>NUCLEOTIDE SEQUENCE</scope>
    <source>
        <strain evidence="7">IBT 16125</strain>
    </source>
</reference>
<sequence length="268" mass="29821">MSTIAKPHAPEPRSWCLGNFANESQDGREVDLLHYIYGRPDIKQLRGNPQKVLAAIDEYHSNYNMLINVGPVKGAHITGLIAEHKPSTMIELGGYIGYSAILFGDAVRANGGKKFYSLEKNPEMAAVASQLVELAGLRDVVQIVIGSSDESLVELVRERKEIDRIEMLFLDHWQELYLPDLWLLEEMGVLAQDRTLLVADNVIMPGAPKYLEWVKGSPAQKRSMVEKLNLGSLKPNPNLIYETEVPVFEGDWGRDGLAITKVVGEVKA</sequence>
<evidence type="ECO:0000313" key="7">
    <source>
        <dbReference type="EMBL" id="KAJ5459766.1"/>
    </source>
</evidence>
<reference evidence="7" key="2">
    <citation type="journal article" date="2023" name="IMA Fungus">
        <title>Comparative genomic study of the Penicillium genus elucidates a diverse pangenome and 15 lateral gene transfer events.</title>
        <authorList>
            <person name="Petersen C."/>
            <person name="Sorensen T."/>
            <person name="Nielsen M.R."/>
            <person name="Sondergaard T.E."/>
            <person name="Sorensen J.L."/>
            <person name="Fitzpatrick D.A."/>
            <person name="Frisvad J.C."/>
            <person name="Nielsen K.L."/>
        </authorList>
    </citation>
    <scope>NUCLEOTIDE SEQUENCE</scope>
    <source>
        <strain evidence="7">IBT 16125</strain>
    </source>
</reference>
<dbReference type="GO" id="GO:0006584">
    <property type="term" value="P:catecholamine metabolic process"/>
    <property type="evidence" value="ECO:0007669"/>
    <property type="project" value="UniProtKB-KW"/>
</dbReference>
<dbReference type="SUPFAM" id="SSF53335">
    <property type="entry name" value="S-adenosyl-L-methionine-dependent methyltransferases"/>
    <property type="match status" value="1"/>
</dbReference>
<comment type="similarity">
    <text evidence="6">Belongs to the class I-like SAM-binding methyltransferase superfamily. Cation-dependent O-methyltransferase family.</text>
</comment>